<dbReference type="AlphaFoldDB" id="A0A2I7ZJP4"/>
<dbReference type="EMBL" id="MF996509">
    <property type="protein sequence ID" value="AUS92776.1"/>
    <property type="molecule type" value="Genomic_DNA"/>
</dbReference>
<dbReference type="RefSeq" id="WP_048406261.1">
    <property type="nucleotide sequence ID" value="NZ_JARRUA010000024.1"/>
</dbReference>
<protein>
    <submittedName>
        <fullName evidence="1">Uncharacterized protein</fullName>
    </submittedName>
</protein>
<keyword evidence="1" id="KW-0614">Plasmid</keyword>
<evidence type="ECO:0000313" key="1">
    <source>
        <dbReference type="EMBL" id="AUS92822.1"/>
    </source>
</evidence>
<sequence>MKGIFLLSVSLFEGQLHEAQKVAQSSGGLGADLSHFIMFEYKLPSSLEPILSKSDNDVLSAEQLRISIEARDHLDSIIDKLKKEYPRSRESYGLNRSSLMRDILKQFILKRQDLEKREVHHSSFSFEADKISFLQSVLPFKERDRTIEHFILNSYAPSETEPPESHKPKNMSQIRIKMDVRAFEKLDNIVDQFKGKGLTRADVMRHVVDQLIKELSTTDNVKAFTEQKLDEAVRNFRKVHGADTLQEKLTEYMTDGNK</sequence>
<proteinExistence type="predicted"/>
<name>A0A2I7ZJP4_9BACI</name>
<geneLocation type="plasmid" evidence="1">
    <name>unnamed1</name>
</geneLocation>
<dbReference type="EMBL" id="MF996509">
    <property type="protein sequence ID" value="AUS92822.1"/>
    <property type="molecule type" value="Genomic_DNA"/>
</dbReference>
<organism evidence="1">
    <name type="scientific">Bacillus glycinifermentans</name>
    <dbReference type="NCBI Taxonomy" id="1664069"/>
    <lineage>
        <taxon>Bacteria</taxon>
        <taxon>Bacillati</taxon>
        <taxon>Bacillota</taxon>
        <taxon>Bacilli</taxon>
        <taxon>Bacillales</taxon>
        <taxon>Bacillaceae</taxon>
        <taxon>Bacillus</taxon>
    </lineage>
</organism>
<reference evidence="1" key="1">
    <citation type="submission" date="2017-09" db="EMBL/GenBank/DDBJ databases">
        <title>Sequences of three plasmids isolated from Bacillus glycinfermentans NCCP 15922.</title>
        <authorList>
            <person name="Yu W.-S."/>
            <person name="Do H.-N."/>
            <person name="Cheong H.-M."/>
            <person name="Hwang K.-J."/>
        </authorList>
    </citation>
    <scope>NUCLEOTIDE SEQUENCE</scope>
    <source>
        <strain evidence="1">KBN06P03352</strain>
        <plasmid evidence="1">unnamed1</plasmid>
    </source>
</reference>
<accession>A0A2I7ZJP4</accession>